<dbReference type="InterPro" id="IPR032880">
    <property type="entry name" value="CSC1/OSCA1-like_N"/>
</dbReference>
<keyword evidence="5 8" id="KW-1133">Transmembrane helix</keyword>
<evidence type="ECO:0000256" key="3">
    <source>
        <dbReference type="ARBA" id="ARBA00022448"/>
    </source>
</evidence>
<dbReference type="GO" id="GO:0005886">
    <property type="term" value="C:plasma membrane"/>
    <property type="evidence" value="ECO:0007669"/>
    <property type="project" value="TreeGrafter"/>
</dbReference>
<evidence type="ECO:0000259" key="12">
    <source>
        <dbReference type="Pfam" id="PF14703"/>
    </source>
</evidence>
<feature type="region of interest" description="Disordered" evidence="7">
    <location>
        <begin position="341"/>
        <end position="404"/>
    </location>
</feature>
<dbReference type="InterPro" id="IPR022257">
    <property type="entry name" value="PHM7_ext"/>
</dbReference>
<feature type="transmembrane region" description="Helical" evidence="8">
    <location>
        <begin position="227"/>
        <end position="246"/>
    </location>
</feature>
<evidence type="ECO:0000256" key="6">
    <source>
        <dbReference type="ARBA" id="ARBA00023136"/>
    </source>
</evidence>
<comment type="subcellular location">
    <subcellularLocation>
        <location evidence="1">Membrane</location>
        <topology evidence="1">Multi-pass membrane protein</topology>
    </subcellularLocation>
</comment>
<dbReference type="InterPro" id="IPR003864">
    <property type="entry name" value="CSC1/OSCA1-like_7TM"/>
</dbReference>
<dbReference type="Pfam" id="PF12621">
    <property type="entry name" value="PHM7_ext"/>
    <property type="match status" value="1"/>
</dbReference>
<evidence type="ECO:0000259" key="10">
    <source>
        <dbReference type="Pfam" id="PF12621"/>
    </source>
</evidence>
<evidence type="ECO:0000256" key="1">
    <source>
        <dbReference type="ARBA" id="ARBA00004141"/>
    </source>
</evidence>
<feature type="transmembrane region" description="Helical" evidence="8">
    <location>
        <begin position="103"/>
        <end position="123"/>
    </location>
</feature>
<evidence type="ECO:0000256" key="5">
    <source>
        <dbReference type="ARBA" id="ARBA00022989"/>
    </source>
</evidence>
<feature type="region of interest" description="Disordered" evidence="7">
    <location>
        <begin position="871"/>
        <end position="895"/>
    </location>
</feature>
<comment type="similarity">
    <text evidence="2">Belongs to the CSC1 (TC 1.A.17) family.</text>
</comment>
<feature type="region of interest" description="Disordered" evidence="7">
    <location>
        <begin position="71"/>
        <end position="97"/>
    </location>
</feature>
<dbReference type="InterPro" id="IPR045122">
    <property type="entry name" value="Csc1-like"/>
</dbReference>
<feature type="domain" description="CSC1/OSCA1-like N-terminal transmembrane" evidence="11">
    <location>
        <begin position="102"/>
        <end position="248"/>
    </location>
</feature>
<keyword evidence="3" id="KW-0813">Transport</keyword>
<accession>A0A098DWQ9</accession>
<feature type="transmembrane region" description="Helical" evidence="8">
    <location>
        <begin position="188"/>
        <end position="207"/>
    </location>
</feature>
<evidence type="ECO:0000259" key="9">
    <source>
        <dbReference type="Pfam" id="PF02714"/>
    </source>
</evidence>
<organism evidence="13">
    <name type="scientific">Gibberella zeae (strain ATCC MYA-4620 / CBS 123657 / FGSC 9075 / NRRL 31084 / PH-1)</name>
    <name type="common">Wheat head blight fungus</name>
    <name type="synonym">Fusarium graminearum</name>
    <dbReference type="NCBI Taxonomy" id="229533"/>
    <lineage>
        <taxon>Eukaryota</taxon>
        <taxon>Fungi</taxon>
        <taxon>Dikarya</taxon>
        <taxon>Ascomycota</taxon>
        <taxon>Pezizomycotina</taxon>
        <taxon>Sordariomycetes</taxon>
        <taxon>Hypocreomycetidae</taxon>
        <taxon>Hypocreales</taxon>
        <taxon>Nectriaceae</taxon>
        <taxon>Fusarium</taxon>
    </lineage>
</organism>
<dbReference type="EnsemblFungi" id="CEF85779">
    <property type="protein sequence ID" value="CEF85779"/>
    <property type="gene ID" value="FGRRES_17175_M"/>
</dbReference>
<dbReference type="PANTHER" id="PTHR13018:SF53">
    <property type="entry name" value="DUF221 DOMAIN PROTEIN"/>
    <property type="match status" value="1"/>
</dbReference>
<dbReference type="Pfam" id="PF13967">
    <property type="entry name" value="RSN1_TM"/>
    <property type="match status" value="1"/>
</dbReference>
<feature type="compositionally biased region" description="Polar residues" evidence="7">
    <location>
        <begin position="74"/>
        <end position="97"/>
    </location>
</feature>
<dbReference type="Pfam" id="PF02714">
    <property type="entry name" value="RSN1_7TM"/>
    <property type="match status" value="1"/>
</dbReference>
<evidence type="ECO:0000256" key="8">
    <source>
        <dbReference type="SAM" id="Phobius"/>
    </source>
</evidence>
<dbReference type="InterPro" id="IPR027815">
    <property type="entry name" value="CSC1/OSCA1-like_cyt"/>
</dbReference>
<sequence length="1088" mass="123118">MSTRSSQAWPQGNNASSQLSSLVAYSYNRVQLHLSYFARVYRASCASATVMSSNWHSLIARAIDIPLEGDDSRVGSTRDGSSGGTLSTNNASKSSSLQSLGGTFIPVVIYCVVCIIFFSIFRVKCSRVYAPRAIPSLRSPHKHIPPLPTGWFDWVKPFFKTPDTFVLNHGSLDGFFFLRYLKVLRNTFLVGMLIAWPILFPIHITGGNKLSQLDILTIGKISDRKRMFAHVAVAYMFFGFVLFTITRECFYYIGIRQAYLSSPHYSKRLSSRTVLITSIPDRYLDEARLRKLYGDSVKRVWIPRTAKALIKLVEEREETAMRLEKAEIALIKKAHLARKKHFNKSPSSASSSVDPYPTESSSSYRSDPSSEQTRSDSPRVGVSQNETAQDETQEAGFKAQYPQVTQTVTQDTHDLLERSAEDPEYVHPYGLNPNLPDVRGSVAAQWIPAKARPHHRPLQNFFRRVDTIRWCRMRLKDLNLEIYKLRRQVRRGDGDTLPAAFIEFDTQEAAQAAHQIVAHHRPLQLAPRLLGVRPDEVVWKALRMCWWERIIRRFLIMGLVAVAIIFWSIPSAMIGIISNIDFLSGIVFLRWIKLLPKPILGFLQGFIPAIALSFWMSLVPAMLRFCGVQAGIPSLVLVELFTQNIYFAFQVVQVFLITTLTSAASAAVLDIIKQPMSAPDLLARNLPKASNFYLSYILVQCLAIGATGLLHLFELFRQHILGRGLQNPRTRFNIWYNLRPPRWGGIFPIYTNMACIAFCYTCIAPLILLFACAGMAFTRLIYRYNILYVFDSEMDSMGLFYPNALLQLIVGLYLAEICMIGLFALKLAFPPMVLMLIFLIFTGIVHMSLRDSISPLLQNLPQTLTLEEELQQQEKAEAEQKLQEAAESGEVNGGTAASYFDADLNFGEEEVEEPPSDDEDGQHDGPQGSRGVDGGGGVKLMVREWMKTTAKAQVKKEIQQSGIKRFLDRWILAGDPSNPDQQPTFLQRFLHPEVYEDFIALRKLIPFEEPPDVDYAGDEKMSNYWPPELWMPKPVLWIPRDEARVSRQEVAHTRKITPITDVGVTLNEKGLIIVDVEAAPFPRMRLVH</sequence>
<reference evidence="13" key="1">
    <citation type="journal article" date="2007" name="Science">
        <title>The Fusarium graminearum genome reveals a link between localized polymorphism and pathogen specialization.</title>
        <authorList>
            <person name="Cuomo C.A."/>
            <person name="Gueldener U."/>
            <person name="Xu J.-R."/>
            <person name="Trail F."/>
            <person name="Turgeon B.G."/>
            <person name="Di Pietro A."/>
            <person name="Walton J.D."/>
            <person name="Ma L.-J."/>
            <person name="Baker S.E."/>
            <person name="Rep M."/>
            <person name="Adam G."/>
            <person name="Antoniw J."/>
            <person name="Baldwin T."/>
            <person name="Calvo S.E."/>
            <person name="Chang Y.-L."/>
            <person name="DeCaprio D."/>
            <person name="Gale L.R."/>
            <person name="Gnerre S."/>
            <person name="Goswami R.S."/>
            <person name="Hammond-Kosack K."/>
            <person name="Harris L.J."/>
            <person name="Hilburn K."/>
            <person name="Kennell J.C."/>
            <person name="Kroken S."/>
            <person name="Magnuson J.K."/>
            <person name="Mannhaupt G."/>
            <person name="Mauceli E.W."/>
            <person name="Mewes H.-W."/>
            <person name="Mitterbauer R."/>
            <person name="Muehlbauer G."/>
            <person name="Muensterkoetter M."/>
            <person name="Nelson D."/>
            <person name="O'Donnell K."/>
            <person name="Ouellet T."/>
            <person name="Qi W."/>
            <person name="Quesneville H."/>
            <person name="Roncero M.I.G."/>
            <person name="Seong K.-Y."/>
            <person name="Tetko I.V."/>
            <person name="Urban M."/>
            <person name="Waalwijk C."/>
            <person name="Ward T.J."/>
            <person name="Yao J."/>
            <person name="Birren B.W."/>
            <person name="Kistler H.C."/>
        </authorList>
    </citation>
    <scope>NUCLEOTIDE SEQUENCE [LARGE SCALE GENOMIC DNA]</scope>
    <source>
        <strain evidence="13">PH-1 / ATCC MYA-4620 / FGSC 9075 / NRRL 31084</strain>
    </source>
</reference>
<feature type="domain" description="CSC1/OSCA1-like cytosolic" evidence="12">
    <location>
        <begin position="271"/>
        <end position="540"/>
    </location>
</feature>
<feature type="domain" description="CSC1/OSCA1-like 7TM region" evidence="9">
    <location>
        <begin position="552"/>
        <end position="823"/>
    </location>
</feature>
<feature type="transmembrane region" description="Helical" evidence="8">
    <location>
        <begin position="832"/>
        <end position="849"/>
    </location>
</feature>
<feature type="compositionally biased region" description="Acidic residues" evidence="7">
    <location>
        <begin position="909"/>
        <end position="921"/>
    </location>
</feature>
<evidence type="ECO:0000256" key="7">
    <source>
        <dbReference type="SAM" id="MobiDB-lite"/>
    </source>
</evidence>
<dbReference type="PANTHER" id="PTHR13018">
    <property type="entry name" value="PROBABLE MEMBRANE PROTEIN DUF221-RELATED"/>
    <property type="match status" value="1"/>
</dbReference>
<reference evidence="13" key="2">
    <citation type="journal article" date="2010" name="Nature">
        <title>Comparative genomics reveals mobile pathogenicity chromosomes in Fusarium.</title>
        <authorList>
            <person name="Ma L.J."/>
            <person name="van der Does H.C."/>
            <person name="Borkovich K.A."/>
            <person name="Coleman J.J."/>
            <person name="Daboussi M.J."/>
            <person name="Di Pietro A."/>
            <person name="Dufresne M."/>
            <person name="Freitag M."/>
            <person name="Grabherr M."/>
            <person name="Henrissat B."/>
            <person name="Houterman P.M."/>
            <person name="Kang S."/>
            <person name="Shim W.B."/>
            <person name="Woloshuk C."/>
            <person name="Xie X."/>
            <person name="Xu J.R."/>
            <person name="Antoniw J."/>
            <person name="Baker S.E."/>
            <person name="Bluhm B.H."/>
            <person name="Breakspear A."/>
            <person name="Brown D.W."/>
            <person name="Butchko R.A."/>
            <person name="Chapman S."/>
            <person name="Coulson R."/>
            <person name="Coutinho P.M."/>
            <person name="Danchin E.G."/>
            <person name="Diener A."/>
            <person name="Gale L.R."/>
            <person name="Gardiner D.M."/>
            <person name="Goff S."/>
            <person name="Hammond-Kosack K.E."/>
            <person name="Hilburn K."/>
            <person name="Hua-Van A."/>
            <person name="Jonkers W."/>
            <person name="Kazan K."/>
            <person name="Kodira C.D."/>
            <person name="Koehrsen M."/>
            <person name="Kumar L."/>
            <person name="Lee Y.H."/>
            <person name="Li L."/>
            <person name="Manners J.M."/>
            <person name="Miranda-Saavedra D."/>
            <person name="Mukherjee M."/>
            <person name="Park G."/>
            <person name="Park J."/>
            <person name="Park S.Y."/>
            <person name="Proctor R.H."/>
            <person name="Regev A."/>
            <person name="Ruiz-Roldan M.C."/>
            <person name="Sain D."/>
            <person name="Sakthikumar S."/>
            <person name="Sykes S."/>
            <person name="Schwartz D.C."/>
            <person name="Turgeon B.G."/>
            <person name="Wapinski I."/>
            <person name="Yoder O."/>
            <person name="Young S."/>
            <person name="Zeng Q."/>
            <person name="Zhou S."/>
            <person name="Galagan J."/>
            <person name="Cuomo C.A."/>
            <person name="Kistler H.C."/>
            <person name="Rep M."/>
        </authorList>
    </citation>
    <scope>GENOME REANNOTATION</scope>
    <source>
        <strain evidence="13">PH-1 / ATCC MYA-4620 / FGSC 9075 / NRRL 31084</strain>
    </source>
</reference>
<gene>
    <name evidence="13" type="primary">FG09203.1</name>
</gene>
<evidence type="ECO:0000313" key="13">
    <source>
        <dbReference type="EnsemblFungi" id="CEF85779"/>
    </source>
</evidence>
<keyword evidence="6 8" id="KW-0472">Membrane</keyword>
<feature type="compositionally biased region" description="Basic and acidic residues" evidence="7">
    <location>
        <begin position="872"/>
        <end position="884"/>
    </location>
</feature>
<reference evidence="13" key="3">
    <citation type="submission" date="2017-01" db="UniProtKB">
        <authorList>
            <consortium name="EnsemblFungi"/>
        </authorList>
    </citation>
    <scope>IDENTIFICATION</scope>
    <source>
        <strain evidence="13">PH-1 / ATCC MYA-4620 / FGSC 9075 / NRRL 31084</strain>
    </source>
</reference>
<accession>A0A0E0SH66</accession>
<dbReference type="GO" id="GO:0005227">
    <property type="term" value="F:calcium-activated cation channel activity"/>
    <property type="evidence" value="ECO:0007669"/>
    <property type="project" value="InterPro"/>
</dbReference>
<protein>
    <recommendedName>
        <fullName evidence="14">DUF221 domain-containing protein</fullName>
    </recommendedName>
</protein>
<feature type="region of interest" description="Disordered" evidence="7">
    <location>
        <begin position="909"/>
        <end position="936"/>
    </location>
</feature>
<evidence type="ECO:0008006" key="14">
    <source>
        <dbReference type="Google" id="ProtNLM"/>
    </source>
</evidence>
<evidence type="ECO:0000256" key="4">
    <source>
        <dbReference type="ARBA" id="ARBA00022692"/>
    </source>
</evidence>
<feature type="domain" description="10TM putative phosphate transporter extracellular tail" evidence="10">
    <location>
        <begin position="989"/>
        <end position="1074"/>
    </location>
</feature>
<evidence type="ECO:0000259" key="11">
    <source>
        <dbReference type="Pfam" id="PF13967"/>
    </source>
</evidence>
<feature type="transmembrane region" description="Helical" evidence="8">
    <location>
        <begin position="654"/>
        <end position="672"/>
    </location>
</feature>
<keyword evidence="4 8" id="KW-0812">Transmembrane</keyword>
<dbReference type="AlphaFoldDB" id="A0A098DWQ9"/>
<name>A0A098DWQ9_GIBZE</name>
<proteinExistence type="inferred from homology"/>
<feature type="compositionally biased region" description="Low complexity" evidence="7">
    <location>
        <begin position="360"/>
        <end position="370"/>
    </location>
</feature>
<dbReference type="Pfam" id="PF14703">
    <property type="entry name" value="PHM7_cyt"/>
    <property type="match status" value="1"/>
</dbReference>
<dbReference type="EMBL" id="HG970335">
    <property type="status" value="NOT_ANNOTATED_CDS"/>
    <property type="molecule type" value="Genomic_DNA"/>
</dbReference>
<evidence type="ECO:0000256" key="2">
    <source>
        <dbReference type="ARBA" id="ARBA00007779"/>
    </source>
</evidence>
<feature type="transmembrane region" description="Helical" evidence="8">
    <location>
        <begin position="550"/>
        <end position="567"/>
    </location>
</feature>
<feature type="transmembrane region" description="Helical" evidence="8">
    <location>
        <begin position="749"/>
        <end position="782"/>
    </location>
</feature>
<feature type="transmembrane region" description="Helical" evidence="8">
    <location>
        <begin position="692"/>
        <end position="713"/>
    </location>
</feature>
<feature type="transmembrane region" description="Helical" evidence="8">
    <location>
        <begin position="804"/>
        <end position="825"/>
    </location>
</feature>